<proteinExistence type="predicted"/>
<dbReference type="KEGG" id="slau:SLA_3825"/>
<dbReference type="EMBL" id="AP017424">
    <property type="protein sequence ID" value="BAU84727.1"/>
    <property type="molecule type" value="Genomic_DNA"/>
</dbReference>
<reference evidence="1 2" key="1">
    <citation type="journal article" date="2016" name="Genome Announc.">
        <title>Complete Genome Sequence of Thiostrepton-Producing Streptomyces laurentii ATCC 31255.</title>
        <authorList>
            <person name="Doi K."/>
            <person name="Fujino Y."/>
            <person name="Nagayoshi Y."/>
            <person name="Ohshima T."/>
            <person name="Ogata S."/>
        </authorList>
    </citation>
    <scope>NUCLEOTIDE SEQUENCE [LARGE SCALE GENOMIC DNA]</scope>
    <source>
        <strain evidence="1 2">ATCC 31255</strain>
    </source>
</reference>
<accession>A0A160P089</accession>
<protein>
    <submittedName>
        <fullName evidence="1">Uncharacterized protein</fullName>
    </submittedName>
</protein>
<keyword evidence="2" id="KW-1185">Reference proteome</keyword>
<dbReference type="Proteomes" id="UP000217676">
    <property type="component" value="Chromosome"/>
</dbReference>
<name>A0A160P089_STRLU</name>
<gene>
    <name evidence="1" type="ORF">SLA_3825</name>
</gene>
<sequence length="119" mass="12323">MSGLTLAGMSAPLNALQEAAGRFPRLPAPTVSISTVCPDQLDLSFHSDVFSAAESFAAFEAWREVLGLDPMSVVHCVHADGRTEVLRVHGGFAGADVRLVAFAPVPALEPVPAGAVVDA</sequence>
<evidence type="ECO:0000313" key="1">
    <source>
        <dbReference type="EMBL" id="BAU84727.1"/>
    </source>
</evidence>
<organism evidence="1 2">
    <name type="scientific">Streptomyces laurentii</name>
    <dbReference type="NCBI Taxonomy" id="39478"/>
    <lineage>
        <taxon>Bacteria</taxon>
        <taxon>Bacillati</taxon>
        <taxon>Actinomycetota</taxon>
        <taxon>Actinomycetes</taxon>
        <taxon>Kitasatosporales</taxon>
        <taxon>Streptomycetaceae</taxon>
        <taxon>Streptomyces</taxon>
    </lineage>
</organism>
<evidence type="ECO:0000313" key="2">
    <source>
        <dbReference type="Proteomes" id="UP000217676"/>
    </source>
</evidence>
<dbReference type="AlphaFoldDB" id="A0A160P089"/>